<evidence type="ECO:0000313" key="2">
    <source>
        <dbReference type="Proteomes" id="UP000005459"/>
    </source>
</evidence>
<proteinExistence type="predicted"/>
<keyword evidence="2" id="KW-1185">Reference proteome</keyword>
<dbReference type="AlphaFoldDB" id="F9U764"/>
<name>F9U764_9GAMM</name>
<sequence length="57" mass="5949">MIKATRKSRDRSGVARRLARCGIADDPEGQPSAGPCETLALGACSAPINAHTRSKQA</sequence>
<dbReference type="EMBL" id="AFWV01000002">
    <property type="protein sequence ID" value="EGV20090.1"/>
    <property type="molecule type" value="Genomic_DNA"/>
</dbReference>
<reference evidence="1 2" key="1">
    <citation type="submission" date="2011-06" db="EMBL/GenBank/DDBJ databases">
        <title>The draft genome of Thiocapsa marina 5811.</title>
        <authorList>
            <consortium name="US DOE Joint Genome Institute (JGI-PGF)"/>
            <person name="Lucas S."/>
            <person name="Han J."/>
            <person name="Cheng J.-F."/>
            <person name="Goodwin L."/>
            <person name="Pitluck S."/>
            <person name="Peters L."/>
            <person name="Land M.L."/>
            <person name="Hauser L."/>
            <person name="Vogl K."/>
            <person name="Liu Z."/>
            <person name="Imhoff J."/>
            <person name="Thiel V."/>
            <person name="Frigaard N.-U."/>
            <person name="Bryant D."/>
            <person name="Woyke T.J."/>
        </authorList>
    </citation>
    <scope>NUCLEOTIDE SEQUENCE [LARGE SCALE GENOMIC DNA]</scope>
    <source>
        <strain evidence="1 2">5811</strain>
    </source>
</reference>
<organism evidence="1 2">
    <name type="scientific">Thiocapsa marina 5811</name>
    <dbReference type="NCBI Taxonomy" id="768671"/>
    <lineage>
        <taxon>Bacteria</taxon>
        <taxon>Pseudomonadati</taxon>
        <taxon>Pseudomonadota</taxon>
        <taxon>Gammaproteobacteria</taxon>
        <taxon>Chromatiales</taxon>
        <taxon>Chromatiaceae</taxon>
        <taxon>Thiocapsa</taxon>
    </lineage>
</organism>
<dbReference type="Proteomes" id="UP000005459">
    <property type="component" value="Unassembled WGS sequence"/>
</dbReference>
<dbReference type="STRING" id="768671.ThimaDRAFT_0766"/>
<gene>
    <name evidence="1" type="ORF">ThimaDRAFT_0766</name>
</gene>
<protein>
    <submittedName>
        <fullName evidence="1">Uncharacterized protein</fullName>
    </submittedName>
</protein>
<accession>F9U764</accession>
<evidence type="ECO:0000313" key="1">
    <source>
        <dbReference type="EMBL" id="EGV20090.1"/>
    </source>
</evidence>